<dbReference type="GO" id="GO:0000166">
    <property type="term" value="F:nucleotide binding"/>
    <property type="evidence" value="ECO:0007669"/>
    <property type="project" value="UniProtKB-KW"/>
</dbReference>
<dbReference type="Gene3D" id="3.30.70.2220">
    <property type="entry name" value="CRISPR-Cas system, Cmr2 subunit, D1 domain, cysteine cluster"/>
    <property type="match status" value="1"/>
</dbReference>
<feature type="domain" description="GGDEF" evidence="3">
    <location>
        <begin position="369"/>
        <end position="507"/>
    </location>
</feature>
<dbReference type="InterPro" id="IPR038242">
    <property type="entry name" value="Cmr2_N"/>
</dbReference>
<accession>A0AA95KLZ0</accession>
<dbReference type="InterPro" id="IPR054767">
    <property type="entry name" value="Cas10-Cmr2_palm2"/>
</dbReference>
<dbReference type="Gene3D" id="3.30.70.270">
    <property type="match status" value="1"/>
</dbReference>
<dbReference type="Proteomes" id="UP001300672">
    <property type="component" value="Chromosome"/>
</dbReference>
<dbReference type="GO" id="GO:0051607">
    <property type="term" value="P:defense response to virus"/>
    <property type="evidence" value="ECO:0007669"/>
    <property type="project" value="UniProtKB-KW"/>
</dbReference>
<evidence type="ECO:0000256" key="1">
    <source>
        <dbReference type="ARBA" id="ARBA00022741"/>
    </source>
</evidence>
<dbReference type="Pfam" id="PF22335">
    <property type="entry name" value="Cas10-Cmr2_palm2"/>
    <property type="match status" value="1"/>
</dbReference>
<evidence type="ECO:0000313" key="4">
    <source>
        <dbReference type="EMBL" id="WGZ92208.1"/>
    </source>
</evidence>
<dbReference type="AlphaFoldDB" id="A0AA95KLZ0"/>
<evidence type="ECO:0000259" key="3">
    <source>
        <dbReference type="PROSITE" id="PS50887"/>
    </source>
</evidence>
<dbReference type="NCBIfam" id="TIGR02577">
    <property type="entry name" value="cas_TM1794_Cmr2"/>
    <property type="match status" value="1"/>
</dbReference>
<protein>
    <submittedName>
        <fullName evidence="4">Type III-B CRISPR-associated protein Cas10/Cmr2</fullName>
    </submittedName>
</protein>
<sequence length="670" mass="75475">MSEQYFHFTLGPVQGFVAQARRTRDFWAGSFILSWLAAVAMKSTTAQGGIIQFPAPDDNFMQWLEGNGTGATPTQGSIPNRFKALIPANINFKPTLVTQAVQAAWKALADVIWQEDLSFLGEDSKARKIWNRQIPAFWDMSWVLVENEADSSALDRRKNWRTYAASNEGGVKCTMMEGWQELSGESSPNRQDLDRFWKRVIENGKLGMKNDLAKNETLCAIAFVKRRFSRYFHVVKASFAEKDGYQKQKHWKIHGWKVSSNVPSISYIAAAPWLYQLVTQADDAALKALQTAVSSITEQDERATTLPLLSQKRLGQKAIEFNKLLSSDGNVFFPNLLENEDLFPNTNTQPTQRALKLAMASANLKEASPFCALLLMDGDSLGKQMSQLEKQPAITQSLDKFINGESNQKRKSVKTLVEEHNGFLVYAGGDDVLAILPLEYAITCATVLRTHYLKCFEGSGVNSTISAAIEFIHMNTPLTQVLKDAHDLLDKVAKDGAGRDALAVRVWKRGGLQLEWAQPWEVALIEKQGLTYIEQLTQTFAEINTGEDDQFSNKFLYRIREHFTLLNPLNDQHCQLLKRADKEIEAKRDMAVSLLVVDYINSGKTQISKIKNAQERMQKAKEAVEPLLTQCIPVKRIADKEQKEWEYSTCFKADAALLVRFLAQKGVETR</sequence>
<dbReference type="InterPro" id="IPR013407">
    <property type="entry name" value="CRISPR-assoc_prot_Cmr2"/>
</dbReference>
<dbReference type="InterPro" id="IPR024615">
    <property type="entry name" value="CRISPR-assoc_Cmr2_N"/>
</dbReference>
<dbReference type="InterPro" id="IPR000160">
    <property type="entry name" value="GGDEF_dom"/>
</dbReference>
<keyword evidence="1" id="KW-0547">Nucleotide-binding</keyword>
<dbReference type="InterPro" id="IPR043128">
    <property type="entry name" value="Rev_trsase/Diguanyl_cyclase"/>
</dbReference>
<organism evidence="4">
    <name type="scientific">Candidatus Thiocaldithrix dubininis</name>
    <dbReference type="NCBI Taxonomy" id="3080823"/>
    <lineage>
        <taxon>Bacteria</taxon>
        <taxon>Pseudomonadati</taxon>
        <taxon>Pseudomonadota</taxon>
        <taxon>Gammaproteobacteria</taxon>
        <taxon>Thiotrichales</taxon>
        <taxon>Thiotrichaceae</taxon>
        <taxon>Candidatus Thiocaldithrix</taxon>
    </lineage>
</organism>
<dbReference type="Pfam" id="PF12469">
    <property type="entry name" value="Cmr2_N"/>
    <property type="match status" value="1"/>
</dbReference>
<name>A0AA95KLZ0_9GAMM</name>
<gene>
    <name evidence="4" type="primary">cas10</name>
    <name evidence="4" type="ORF">QJT80_06915</name>
</gene>
<proteinExistence type="predicted"/>
<dbReference type="KEGG" id="tdu:QJT80_06915"/>
<dbReference type="EMBL" id="CP124755">
    <property type="protein sequence ID" value="WGZ92208.1"/>
    <property type="molecule type" value="Genomic_DNA"/>
</dbReference>
<reference evidence="4" key="1">
    <citation type="journal article" date="2023" name="Int. J. Mol. Sci.">
        <title>Metagenomics Revealed a New Genus 'Candidatus Thiocaldithrix dubininis' gen. nov., sp. nov. and a New Species 'Candidatus Thiothrix putei' sp. nov. in the Family Thiotrichaceae, Some Members of Which Have Traits of Both Na+- and H+-Motive Energetics.</title>
        <authorList>
            <person name="Ravin N.V."/>
            <person name="Muntyan M.S."/>
            <person name="Smolyakov D.D."/>
            <person name="Rudenko T.S."/>
            <person name="Beletsky A.V."/>
            <person name="Mardanov A.V."/>
            <person name="Grabovich M.Y."/>
        </authorList>
    </citation>
    <scope>NUCLEOTIDE SEQUENCE</scope>
    <source>
        <strain evidence="4">GKL-01</strain>
    </source>
</reference>
<keyword evidence="2" id="KW-0051">Antiviral defense</keyword>
<reference evidence="4" key="2">
    <citation type="submission" date="2023-04" db="EMBL/GenBank/DDBJ databases">
        <authorList>
            <person name="Beletskiy A.V."/>
            <person name="Mardanov A.V."/>
            <person name="Ravin N.V."/>
        </authorList>
    </citation>
    <scope>NUCLEOTIDE SEQUENCE</scope>
    <source>
        <strain evidence="4">GKL-01</strain>
    </source>
</reference>
<dbReference type="PROSITE" id="PS50887">
    <property type="entry name" value="GGDEF"/>
    <property type="match status" value="1"/>
</dbReference>
<evidence type="ECO:0000256" key="2">
    <source>
        <dbReference type="ARBA" id="ARBA00023118"/>
    </source>
</evidence>